<dbReference type="HAMAP" id="MF_01326_B">
    <property type="entry name" value="Ribosomal_uL24_B"/>
    <property type="match status" value="1"/>
</dbReference>
<dbReference type="FunFam" id="2.30.30.30:FF:000004">
    <property type="entry name" value="50S ribosomal protein L24"/>
    <property type="match status" value="1"/>
</dbReference>
<keyword evidence="4 8" id="KW-0689">Ribosomal protein</keyword>
<evidence type="ECO:0000313" key="10">
    <source>
        <dbReference type="EMBL" id="TCS38110.1"/>
    </source>
</evidence>
<dbReference type="GO" id="GO:0006412">
    <property type="term" value="P:translation"/>
    <property type="evidence" value="ECO:0007669"/>
    <property type="project" value="UniProtKB-UniRule"/>
</dbReference>
<dbReference type="PROSITE" id="PS01108">
    <property type="entry name" value="RIBOSOMAL_L24"/>
    <property type="match status" value="1"/>
</dbReference>
<evidence type="ECO:0000256" key="2">
    <source>
        <dbReference type="ARBA" id="ARBA00022730"/>
    </source>
</evidence>
<organism evidence="10 11">
    <name type="scientific">Reinekea marinisedimentorum</name>
    <dbReference type="NCBI Taxonomy" id="230495"/>
    <lineage>
        <taxon>Bacteria</taxon>
        <taxon>Pseudomonadati</taxon>
        <taxon>Pseudomonadota</taxon>
        <taxon>Gammaproteobacteria</taxon>
        <taxon>Oceanospirillales</taxon>
        <taxon>Saccharospirillaceae</taxon>
        <taxon>Reinekea</taxon>
    </lineage>
</organism>
<dbReference type="AlphaFoldDB" id="A0A4V2UIZ7"/>
<reference evidence="10 11" key="1">
    <citation type="submission" date="2019-03" db="EMBL/GenBank/DDBJ databases">
        <title>Genomic Encyclopedia of Archaeal and Bacterial Type Strains, Phase II (KMG-II): from individual species to whole genera.</title>
        <authorList>
            <person name="Goeker M."/>
        </authorList>
    </citation>
    <scope>NUCLEOTIDE SEQUENCE [LARGE SCALE GENOMIC DNA]</scope>
    <source>
        <strain evidence="10 11">DSM 15388</strain>
    </source>
</reference>
<dbReference type="GO" id="GO:0005840">
    <property type="term" value="C:ribosome"/>
    <property type="evidence" value="ECO:0007669"/>
    <property type="project" value="UniProtKB-KW"/>
</dbReference>
<evidence type="ECO:0000256" key="5">
    <source>
        <dbReference type="ARBA" id="ARBA00023274"/>
    </source>
</evidence>
<gene>
    <name evidence="8" type="primary">rplX</name>
    <name evidence="10" type="ORF">BCF53_11738</name>
</gene>
<dbReference type="GO" id="GO:0003735">
    <property type="term" value="F:structural constituent of ribosome"/>
    <property type="evidence" value="ECO:0007669"/>
    <property type="project" value="InterPro"/>
</dbReference>
<keyword evidence="11" id="KW-1185">Reference proteome</keyword>
<dbReference type="Proteomes" id="UP000295793">
    <property type="component" value="Unassembled WGS sequence"/>
</dbReference>
<dbReference type="Gene3D" id="2.30.30.30">
    <property type="match status" value="1"/>
</dbReference>
<evidence type="ECO:0000256" key="6">
    <source>
        <dbReference type="ARBA" id="ARBA00035206"/>
    </source>
</evidence>
<dbReference type="Pfam" id="PF17136">
    <property type="entry name" value="ribosomal_L24"/>
    <property type="match status" value="1"/>
</dbReference>
<dbReference type="PANTHER" id="PTHR12903">
    <property type="entry name" value="MITOCHONDRIAL RIBOSOMAL PROTEIN L24"/>
    <property type="match status" value="1"/>
</dbReference>
<evidence type="ECO:0000256" key="1">
    <source>
        <dbReference type="ARBA" id="ARBA00010618"/>
    </source>
</evidence>
<dbReference type="OrthoDB" id="9807419at2"/>
<dbReference type="GO" id="GO:0019843">
    <property type="term" value="F:rRNA binding"/>
    <property type="evidence" value="ECO:0007669"/>
    <property type="project" value="UniProtKB-UniRule"/>
</dbReference>
<dbReference type="RefSeq" id="WP_132703069.1">
    <property type="nucleotide sequence ID" value="NZ_SLZR01000017.1"/>
</dbReference>
<keyword evidence="5 8" id="KW-0687">Ribonucleoprotein</keyword>
<dbReference type="CDD" id="cd06089">
    <property type="entry name" value="KOW_RPL26"/>
    <property type="match status" value="1"/>
</dbReference>
<evidence type="ECO:0000256" key="7">
    <source>
        <dbReference type="ARBA" id="ARBA00058688"/>
    </source>
</evidence>
<dbReference type="InterPro" id="IPR057264">
    <property type="entry name" value="Ribosomal_uL24_C"/>
</dbReference>
<evidence type="ECO:0000256" key="3">
    <source>
        <dbReference type="ARBA" id="ARBA00022884"/>
    </source>
</evidence>
<dbReference type="GO" id="GO:1990904">
    <property type="term" value="C:ribonucleoprotein complex"/>
    <property type="evidence" value="ECO:0007669"/>
    <property type="project" value="UniProtKB-KW"/>
</dbReference>
<comment type="caution">
    <text evidence="10">The sequence shown here is derived from an EMBL/GenBank/DDBJ whole genome shotgun (WGS) entry which is preliminary data.</text>
</comment>
<comment type="subunit">
    <text evidence="8">Part of the 50S ribosomal subunit.</text>
</comment>
<comment type="function">
    <text evidence="8">One of two assembly initiator proteins, it binds directly to the 5'-end of the 23S rRNA, where it nucleates assembly of the 50S subunit.</text>
</comment>
<dbReference type="InterPro" id="IPR014722">
    <property type="entry name" value="Rib_uL2_dom2"/>
</dbReference>
<feature type="domain" description="Large ribosomal subunit protein uL24 C-terminal" evidence="9">
    <location>
        <begin position="42"/>
        <end position="107"/>
    </location>
</feature>
<name>A0A4V2UIZ7_9GAMM</name>
<dbReference type="SUPFAM" id="SSF50104">
    <property type="entry name" value="Translation proteins SH3-like domain"/>
    <property type="match status" value="1"/>
</dbReference>
<dbReference type="NCBIfam" id="TIGR01079">
    <property type="entry name" value="rplX_bact"/>
    <property type="match status" value="1"/>
</dbReference>
<dbReference type="EMBL" id="SLZR01000017">
    <property type="protein sequence ID" value="TCS38110.1"/>
    <property type="molecule type" value="Genomic_DNA"/>
</dbReference>
<evidence type="ECO:0000256" key="4">
    <source>
        <dbReference type="ARBA" id="ARBA00022980"/>
    </source>
</evidence>
<protein>
    <recommendedName>
        <fullName evidence="6 8">Large ribosomal subunit protein uL24</fullName>
    </recommendedName>
</protein>
<evidence type="ECO:0000313" key="11">
    <source>
        <dbReference type="Proteomes" id="UP000295793"/>
    </source>
</evidence>
<sequence length="109" mass="11814">MRKLIKGDDVVVIAGKDKGKRGKITAVIFDAKKGDKFLVSGVNMVKKHQKPNPHAQVQGGIIEKEAPIAASNVAIYNPETSKGDRVGFKLNEDGTKVRIFKSTNKVIGE</sequence>
<comment type="similarity">
    <text evidence="1 8">Belongs to the universal ribosomal protein uL24 family.</text>
</comment>
<dbReference type="InterPro" id="IPR041988">
    <property type="entry name" value="Ribosomal_uL24_KOW"/>
</dbReference>
<dbReference type="InterPro" id="IPR005825">
    <property type="entry name" value="Ribosomal_uL24_CS"/>
</dbReference>
<dbReference type="InterPro" id="IPR003256">
    <property type="entry name" value="Ribosomal_uL24"/>
</dbReference>
<comment type="function">
    <text evidence="7 8">One of the proteins that surrounds the polypeptide exit tunnel on the outside of the subunit.</text>
</comment>
<accession>A0A4V2UIZ7</accession>
<evidence type="ECO:0000259" key="9">
    <source>
        <dbReference type="Pfam" id="PF17136"/>
    </source>
</evidence>
<keyword evidence="2 8" id="KW-0699">rRNA-binding</keyword>
<keyword evidence="3 8" id="KW-0694">RNA-binding</keyword>
<proteinExistence type="inferred from homology"/>
<dbReference type="InterPro" id="IPR008991">
    <property type="entry name" value="Translation_prot_SH3-like_sf"/>
</dbReference>
<evidence type="ECO:0000256" key="8">
    <source>
        <dbReference type="HAMAP-Rule" id="MF_01326"/>
    </source>
</evidence>